<dbReference type="OrthoDB" id="5322605at2759"/>
<dbReference type="Gene3D" id="2.110.10.10">
    <property type="entry name" value="Hemopexin-like domain"/>
    <property type="match status" value="2"/>
</dbReference>
<proteinExistence type="predicted"/>
<evidence type="ECO:0000256" key="2">
    <source>
        <dbReference type="SAM" id="MobiDB-lite"/>
    </source>
</evidence>
<keyword evidence="4" id="KW-1185">Reference proteome</keyword>
<organism evidence="3 4">
    <name type="scientific">Hyaloscypha variabilis (strain UAMH 11265 / GT02V1 / F)</name>
    <name type="common">Meliniomyces variabilis</name>
    <dbReference type="NCBI Taxonomy" id="1149755"/>
    <lineage>
        <taxon>Eukaryota</taxon>
        <taxon>Fungi</taxon>
        <taxon>Dikarya</taxon>
        <taxon>Ascomycota</taxon>
        <taxon>Pezizomycotina</taxon>
        <taxon>Leotiomycetes</taxon>
        <taxon>Helotiales</taxon>
        <taxon>Hyaloscyphaceae</taxon>
        <taxon>Hyaloscypha</taxon>
        <taxon>Hyaloscypha variabilis</taxon>
    </lineage>
</organism>
<dbReference type="PROSITE" id="PS51642">
    <property type="entry name" value="HEMOPEXIN_2"/>
    <property type="match status" value="2"/>
</dbReference>
<dbReference type="Pfam" id="PF00045">
    <property type="entry name" value="Hemopexin"/>
    <property type="match status" value="1"/>
</dbReference>
<dbReference type="EMBL" id="KZ613969">
    <property type="protein sequence ID" value="PMD30081.1"/>
    <property type="molecule type" value="Genomic_DNA"/>
</dbReference>
<dbReference type="STRING" id="1149755.A0A2J6QUZ4"/>
<dbReference type="SMART" id="SM00120">
    <property type="entry name" value="HX"/>
    <property type="match status" value="4"/>
</dbReference>
<dbReference type="InterPro" id="IPR018487">
    <property type="entry name" value="Hemopexin-like_repeat"/>
</dbReference>
<gene>
    <name evidence="3" type="ORF">L207DRAFT_520473</name>
</gene>
<name>A0A2J6QUZ4_HYAVF</name>
<feature type="repeat" description="Hemopexin" evidence="1">
    <location>
        <begin position="107"/>
        <end position="157"/>
    </location>
</feature>
<evidence type="ECO:0000313" key="4">
    <source>
        <dbReference type="Proteomes" id="UP000235786"/>
    </source>
</evidence>
<dbReference type="Proteomes" id="UP000235786">
    <property type="component" value="Unassembled WGS sequence"/>
</dbReference>
<evidence type="ECO:0000256" key="1">
    <source>
        <dbReference type="PROSITE-ProRule" id="PRU01011"/>
    </source>
</evidence>
<evidence type="ECO:0000313" key="3">
    <source>
        <dbReference type="EMBL" id="PMD30081.1"/>
    </source>
</evidence>
<dbReference type="AlphaFoldDB" id="A0A2J6QUZ4"/>
<dbReference type="SUPFAM" id="SSF50923">
    <property type="entry name" value="Hemopexin-like domain"/>
    <property type="match status" value="1"/>
</dbReference>
<accession>A0A2J6QUZ4</accession>
<protein>
    <submittedName>
        <fullName evidence="3">Uncharacterized protein</fullName>
    </submittedName>
</protein>
<dbReference type="InterPro" id="IPR036375">
    <property type="entry name" value="Hemopexin-like_dom_sf"/>
</dbReference>
<feature type="region of interest" description="Disordered" evidence="2">
    <location>
        <begin position="455"/>
        <end position="483"/>
    </location>
</feature>
<reference evidence="3 4" key="1">
    <citation type="submission" date="2016-04" db="EMBL/GenBank/DDBJ databases">
        <title>A degradative enzymes factory behind the ericoid mycorrhizal symbiosis.</title>
        <authorList>
            <consortium name="DOE Joint Genome Institute"/>
            <person name="Martino E."/>
            <person name="Morin E."/>
            <person name="Grelet G."/>
            <person name="Kuo A."/>
            <person name="Kohler A."/>
            <person name="Daghino S."/>
            <person name="Barry K."/>
            <person name="Choi C."/>
            <person name="Cichocki N."/>
            <person name="Clum A."/>
            <person name="Copeland A."/>
            <person name="Hainaut M."/>
            <person name="Haridas S."/>
            <person name="Labutti K."/>
            <person name="Lindquist E."/>
            <person name="Lipzen A."/>
            <person name="Khouja H.-R."/>
            <person name="Murat C."/>
            <person name="Ohm R."/>
            <person name="Olson A."/>
            <person name="Spatafora J."/>
            <person name="Veneault-Fourrey C."/>
            <person name="Henrissat B."/>
            <person name="Grigoriev I."/>
            <person name="Martin F."/>
            <person name="Perotto S."/>
        </authorList>
    </citation>
    <scope>NUCLEOTIDE SEQUENCE [LARGE SCALE GENOMIC DNA]</scope>
    <source>
        <strain evidence="3 4">F</strain>
    </source>
</reference>
<feature type="repeat" description="Hemopexin" evidence="1">
    <location>
        <begin position="1"/>
        <end position="44"/>
    </location>
</feature>
<sequence>MAAPPVFNYFFSGQQYIRVQRAETGPGKTDPGYPAPISNWGWPSGFGANGIDAALYSGSVCFFFKGAQYIQVTRGITGPYLEGPDGKPEISGPFPISNWNWPSGFGNNGIDAALWSGTASYFFSGNQYIRVTRKSDTDLGTTDPDYPRSIYAGWGWNNDFNQGVKGALPSGSKCYFFRGAEYLRVSRGFELGGFIDKGYPGPISNWGWPSGFGANGIDAALYSGGPLVDPGSSGLNSNWNYVLSNGGKNITGLSVSINIDNDLVSPVTDQGFNFQLNCESPASPDKSGIPTWQQFMFDNHANDVNIFGWVNLWELNSTGWNETYASGTNGSFVLPAANTIKAGSVLTIAPVFNSNDEIISCNFSYTDPAGNTSTKSAPVSAPKLAPIISVTVNIVGWGDGANATASSGQGTITYSASSPLTAQAAWAETAETSNLVYEPLPSAVNVSQLFGVAPPDYKAPSIDKRPQDKPLPPGTHPIVPSEK</sequence>